<evidence type="ECO:0000256" key="1">
    <source>
        <dbReference type="SAM" id="MobiDB-lite"/>
    </source>
</evidence>
<keyword evidence="3" id="KW-1185">Reference proteome</keyword>
<dbReference type="Proteomes" id="UP000188354">
    <property type="component" value="Chromosome LG03"/>
</dbReference>
<dbReference type="EMBL" id="CM007363">
    <property type="protein sequence ID" value="OIW15498.1"/>
    <property type="molecule type" value="Genomic_DNA"/>
</dbReference>
<reference evidence="2 3" key="1">
    <citation type="journal article" date="2017" name="Plant Biotechnol. J.">
        <title>A comprehensive draft genome sequence for lupin (Lupinus angustifolius), an emerging health food: insights into plant-microbe interactions and legume evolution.</title>
        <authorList>
            <person name="Hane J.K."/>
            <person name="Ming Y."/>
            <person name="Kamphuis L.G."/>
            <person name="Nelson M.N."/>
            <person name="Garg G."/>
            <person name="Atkins C.A."/>
            <person name="Bayer P.E."/>
            <person name="Bravo A."/>
            <person name="Bringans S."/>
            <person name="Cannon S."/>
            <person name="Edwards D."/>
            <person name="Foley R."/>
            <person name="Gao L.L."/>
            <person name="Harrison M.J."/>
            <person name="Huang W."/>
            <person name="Hurgobin B."/>
            <person name="Li S."/>
            <person name="Liu C.W."/>
            <person name="McGrath A."/>
            <person name="Morahan G."/>
            <person name="Murray J."/>
            <person name="Weller J."/>
            <person name="Jian J."/>
            <person name="Singh K.B."/>
        </authorList>
    </citation>
    <scope>NUCLEOTIDE SEQUENCE [LARGE SCALE GENOMIC DNA]</scope>
    <source>
        <strain evidence="3">cv. Tanjil</strain>
        <tissue evidence="2">Whole plant</tissue>
    </source>
</reference>
<dbReference type="Gramene" id="OIW15498">
    <property type="protein sequence ID" value="OIW15498"/>
    <property type="gene ID" value="TanjilG_32902"/>
</dbReference>
<proteinExistence type="predicted"/>
<sequence length="335" mass="36771">MPPEEGGVEKVGEDIPSPEYGGSEKTPLHSSVTWDETTSLANRISAQRHSLCAPYRSRSVFATAGEAVAEAKPIATPTIKYEIGALLKDLMEWPSPLKSAYVIWELMAGNNPYGFDIRSVDKGRAQMCSLFAPLTFVRAASKVSAYAPFESRLDPVKSTDYHRGKTDFPNHAFIAPVPPYFPFTSLSSSLLAYGLLRSLAKERATALVPEANRLTCSCQSPPYFLLGLLWLLILSSLFLASGLASSCSPSLFETLGPWPGLDSPWLREATTYWISDDMGALMVLKARPGRFTLFPPVFRHSRSSFPLDDFASFLLEGKCRTLSCHSEIAFSILLA</sequence>
<gene>
    <name evidence="2" type="ORF">TanjilG_32902</name>
</gene>
<feature type="region of interest" description="Disordered" evidence="1">
    <location>
        <begin position="1"/>
        <end position="31"/>
    </location>
</feature>
<evidence type="ECO:0000313" key="2">
    <source>
        <dbReference type="EMBL" id="OIW15498.1"/>
    </source>
</evidence>
<protein>
    <submittedName>
        <fullName evidence="2">Uncharacterized protein</fullName>
    </submittedName>
</protein>
<organism evidence="2 3">
    <name type="scientific">Lupinus angustifolius</name>
    <name type="common">Narrow-leaved blue lupine</name>
    <dbReference type="NCBI Taxonomy" id="3871"/>
    <lineage>
        <taxon>Eukaryota</taxon>
        <taxon>Viridiplantae</taxon>
        <taxon>Streptophyta</taxon>
        <taxon>Embryophyta</taxon>
        <taxon>Tracheophyta</taxon>
        <taxon>Spermatophyta</taxon>
        <taxon>Magnoliopsida</taxon>
        <taxon>eudicotyledons</taxon>
        <taxon>Gunneridae</taxon>
        <taxon>Pentapetalae</taxon>
        <taxon>rosids</taxon>
        <taxon>fabids</taxon>
        <taxon>Fabales</taxon>
        <taxon>Fabaceae</taxon>
        <taxon>Papilionoideae</taxon>
        <taxon>50 kb inversion clade</taxon>
        <taxon>genistoids sensu lato</taxon>
        <taxon>core genistoids</taxon>
        <taxon>Genisteae</taxon>
        <taxon>Lupinus</taxon>
    </lineage>
</organism>
<name>A0A4P1RPY5_LUPAN</name>
<evidence type="ECO:0000313" key="3">
    <source>
        <dbReference type="Proteomes" id="UP000188354"/>
    </source>
</evidence>
<dbReference type="AlphaFoldDB" id="A0A4P1RPY5"/>
<accession>A0A4P1RPY5</accession>